<sequence length="110" mass="12101">MEMYYPLAEHASAKTTWCVMTGSPESKNSSNTANVLLCSGSYSPGGIASTRIRCCRISKKELGSPGGIVKVGLKVPPPVIDVPPSRWVRPWPGDWLLGFRPRLLQRLSFR</sequence>
<comment type="caution">
    <text evidence="1">The sequence shown here is derived from an EMBL/GenBank/DDBJ whole genome shotgun (WGS) entry which is preliminary data.</text>
</comment>
<dbReference type="AlphaFoldDB" id="A0A4Y2MRL1"/>
<dbReference type="EMBL" id="BGPR01007822">
    <property type="protein sequence ID" value="GBN29791.1"/>
    <property type="molecule type" value="Genomic_DNA"/>
</dbReference>
<dbReference type="Proteomes" id="UP000499080">
    <property type="component" value="Unassembled WGS sequence"/>
</dbReference>
<protein>
    <submittedName>
        <fullName evidence="1">Uncharacterized protein</fullName>
    </submittedName>
</protein>
<accession>A0A4Y2MRL1</accession>
<name>A0A4Y2MRL1_ARAVE</name>
<keyword evidence="2" id="KW-1185">Reference proteome</keyword>
<evidence type="ECO:0000313" key="1">
    <source>
        <dbReference type="EMBL" id="GBN29791.1"/>
    </source>
</evidence>
<gene>
    <name evidence="1" type="ORF">AVEN_136004_1</name>
</gene>
<proteinExistence type="predicted"/>
<organism evidence="1 2">
    <name type="scientific">Araneus ventricosus</name>
    <name type="common">Orbweaver spider</name>
    <name type="synonym">Epeira ventricosa</name>
    <dbReference type="NCBI Taxonomy" id="182803"/>
    <lineage>
        <taxon>Eukaryota</taxon>
        <taxon>Metazoa</taxon>
        <taxon>Ecdysozoa</taxon>
        <taxon>Arthropoda</taxon>
        <taxon>Chelicerata</taxon>
        <taxon>Arachnida</taxon>
        <taxon>Araneae</taxon>
        <taxon>Araneomorphae</taxon>
        <taxon>Entelegynae</taxon>
        <taxon>Araneoidea</taxon>
        <taxon>Araneidae</taxon>
        <taxon>Araneus</taxon>
    </lineage>
</organism>
<reference evidence="1 2" key="1">
    <citation type="journal article" date="2019" name="Sci. Rep.">
        <title>Orb-weaving spider Araneus ventricosus genome elucidates the spidroin gene catalogue.</title>
        <authorList>
            <person name="Kono N."/>
            <person name="Nakamura H."/>
            <person name="Ohtoshi R."/>
            <person name="Moran D.A.P."/>
            <person name="Shinohara A."/>
            <person name="Yoshida Y."/>
            <person name="Fujiwara M."/>
            <person name="Mori M."/>
            <person name="Tomita M."/>
            <person name="Arakawa K."/>
        </authorList>
    </citation>
    <scope>NUCLEOTIDE SEQUENCE [LARGE SCALE GENOMIC DNA]</scope>
</reference>
<evidence type="ECO:0000313" key="2">
    <source>
        <dbReference type="Proteomes" id="UP000499080"/>
    </source>
</evidence>